<dbReference type="InterPro" id="IPR006202">
    <property type="entry name" value="Neur_chan_lig-bd"/>
</dbReference>
<organism evidence="3 4">
    <name type="scientific">Desmophyllum pertusum</name>
    <dbReference type="NCBI Taxonomy" id="174260"/>
    <lineage>
        <taxon>Eukaryota</taxon>
        <taxon>Metazoa</taxon>
        <taxon>Cnidaria</taxon>
        <taxon>Anthozoa</taxon>
        <taxon>Hexacorallia</taxon>
        <taxon>Scleractinia</taxon>
        <taxon>Caryophylliina</taxon>
        <taxon>Caryophylliidae</taxon>
        <taxon>Desmophyllum</taxon>
    </lineage>
</organism>
<dbReference type="EMBL" id="MU826839">
    <property type="protein sequence ID" value="KAJ7372055.1"/>
    <property type="molecule type" value="Genomic_DNA"/>
</dbReference>
<dbReference type="InterPro" id="IPR036734">
    <property type="entry name" value="Neur_chan_lig-bd_sf"/>
</dbReference>
<dbReference type="Proteomes" id="UP001163046">
    <property type="component" value="Unassembled WGS sequence"/>
</dbReference>
<feature type="chain" id="PRO_5040917113" evidence="1">
    <location>
        <begin position="28"/>
        <end position="119"/>
    </location>
</feature>
<keyword evidence="1" id="KW-0732">Signal</keyword>
<accession>A0A9W9YZ53</accession>
<sequence>MKLFKKNMQLVLVFFLVFALNDNVCYASAVEEKLLSNILKDYNRKARPVQKETDVVDILMDIALPQLMKVDEKEEVITTNVWVRQYWNDPRFSWNKTEYEEISQIIINQRKLGYRTLFY</sequence>
<evidence type="ECO:0000256" key="1">
    <source>
        <dbReference type="SAM" id="SignalP"/>
    </source>
</evidence>
<dbReference type="GO" id="GO:0016020">
    <property type="term" value="C:membrane"/>
    <property type="evidence" value="ECO:0007669"/>
    <property type="project" value="InterPro"/>
</dbReference>
<dbReference type="Pfam" id="PF02931">
    <property type="entry name" value="Neur_chan_LBD"/>
    <property type="match status" value="1"/>
</dbReference>
<name>A0A9W9YZ53_9CNID</name>
<dbReference type="GO" id="GO:0005230">
    <property type="term" value="F:extracellular ligand-gated monoatomic ion channel activity"/>
    <property type="evidence" value="ECO:0007669"/>
    <property type="project" value="InterPro"/>
</dbReference>
<feature type="domain" description="Neurotransmitter-gated ion-channel ligand-binding" evidence="2">
    <location>
        <begin position="31"/>
        <end position="111"/>
    </location>
</feature>
<feature type="signal peptide" evidence="1">
    <location>
        <begin position="1"/>
        <end position="27"/>
    </location>
</feature>
<dbReference type="OrthoDB" id="5975154at2759"/>
<gene>
    <name evidence="3" type="primary">CHRNA4</name>
    <name evidence="3" type="ORF">OS493_021483</name>
</gene>
<proteinExistence type="predicted"/>
<keyword evidence="3" id="KW-0675">Receptor</keyword>
<protein>
    <submittedName>
        <fullName evidence="3">Neuronal acetylcholine receptor subunit alpha-4</fullName>
    </submittedName>
</protein>
<dbReference type="AlphaFoldDB" id="A0A9W9YZ53"/>
<evidence type="ECO:0000313" key="4">
    <source>
        <dbReference type="Proteomes" id="UP001163046"/>
    </source>
</evidence>
<evidence type="ECO:0000259" key="2">
    <source>
        <dbReference type="Pfam" id="PF02931"/>
    </source>
</evidence>
<dbReference type="SUPFAM" id="SSF63712">
    <property type="entry name" value="Nicotinic receptor ligand binding domain-like"/>
    <property type="match status" value="1"/>
</dbReference>
<comment type="caution">
    <text evidence="3">The sequence shown here is derived from an EMBL/GenBank/DDBJ whole genome shotgun (WGS) entry which is preliminary data.</text>
</comment>
<keyword evidence="4" id="KW-1185">Reference proteome</keyword>
<evidence type="ECO:0000313" key="3">
    <source>
        <dbReference type="EMBL" id="KAJ7372055.1"/>
    </source>
</evidence>
<dbReference type="Gene3D" id="2.70.170.10">
    <property type="entry name" value="Neurotransmitter-gated ion-channel ligand-binding domain"/>
    <property type="match status" value="1"/>
</dbReference>
<reference evidence="3" key="1">
    <citation type="submission" date="2023-01" db="EMBL/GenBank/DDBJ databases">
        <title>Genome assembly of the deep-sea coral Lophelia pertusa.</title>
        <authorList>
            <person name="Herrera S."/>
            <person name="Cordes E."/>
        </authorList>
    </citation>
    <scope>NUCLEOTIDE SEQUENCE</scope>
    <source>
        <strain evidence="3">USNM1676648</strain>
        <tissue evidence="3">Polyp</tissue>
    </source>
</reference>